<comment type="caution">
    <text evidence="10">The sequence shown here is derived from an EMBL/GenBank/DDBJ whole genome shotgun (WGS) entry which is preliminary data.</text>
</comment>
<organism evidence="10 11">
    <name type="scientific">Chitinophaga oryziterrae</name>
    <dbReference type="NCBI Taxonomy" id="1031224"/>
    <lineage>
        <taxon>Bacteria</taxon>
        <taxon>Pseudomonadati</taxon>
        <taxon>Bacteroidota</taxon>
        <taxon>Chitinophagia</taxon>
        <taxon>Chitinophagales</taxon>
        <taxon>Chitinophagaceae</taxon>
        <taxon>Chitinophaga</taxon>
    </lineage>
</organism>
<evidence type="ECO:0000313" key="10">
    <source>
        <dbReference type="EMBL" id="MVT39938.1"/>
    </source>
</evidence>
<dbReference type="PANTHER" id="PTHR31297">
    <property type="entry name" value="GLUCAN ENDO-1,6-BETA-GLUCOSIDASE B"/>
    <property type="match status" value="1"/>
</dbReference>
<accession>A0A6N8J5R5</accession>
<dbReference type="Proteomes" id="UP000468388">
    <property type="component" value="Unassembled WGS sequence"/>
</dbReference>
<dbReference type="InterPro" id="IPR050386">
    <property type="entry name" value="Glycosyl_hydrolase_5"/>
</dbReference>
<dbReference type="InterPro" id="IPR018087">
    <property type="entry name" value="Glyco_hydro_5_CS"/>
</dbReference>
<evidence type="ECO:0000313" key="11">
    <source>
        <dbReference type="Proteomes" id="UP000468388"/>
    </source>
</evidence>
<protein>
    <submittedName>
        <fullName evidence="10">Cellulase family glycosylhydrolase</fullName>
    </submittedName>
</protein>
<reference evidence="10 11" key="1">
    <citation type="submission" date="2019-12" db="EMBL/GenBank/DDBJ databases">
        <title>The draft genomic sequence of strain Chitinophaga oryziterrae JCM 16595.</title>
        <authorList>
            <person name="Zhang X."/>
        </authorList>
    </citation>
    <scope>NUCLEOTIDE SEQUENCE [LARGE SCALE GENOMIC DNA]</scope>
    <source>
        <strain evidence="10 11">JCM 16595</strain>
    </source>
</reference>
<dbReference type="GO" id="GO:0030245">
    <property type="term" value="P:cellulose catabolic process"/>
    <property type="evidence" value="ECO:0007669"/>
    <property type="project" value="UniProtKB-KW"/>
</dbReference>
<dbReference type="SUPFAM" id="SSF51445">
    <property type="entry name" value="(Trans)glycosidases"/>
    <property type="match status" value="1"/>
</dbReference>
<proteinExistence type="inferred from homology"/>
<evidence type="ECO:0000256" key="1">
    <source>
        <dbReference type="ARBA" id="ARBA00005641"/>
    </source>
</evidence>
<keyword evidence="8" id="KW-0732">Signal</keyword>
<dbReference type="GO" id="GO:0009986">
    <property type="term" value="C:cell surface"/>
    <property type="evidence" value="ECO:0007669"/>
    <property type="project" value="TreeGrafter"/>
</dbReference>
<feature type="signal peptide" evidence="8">
    <location>
        <begin position="1"/>
        <end position="19"/>
    </location>
</feature>
<keyword evidence="6" id="KW-0624">Polysaccharide degradation</keyword>
<evidence type="ECO:0000256" key="5">
    <source>
        <dbReference type="ARBA" id="ARBA00023295"/>
    </source>
</evidence>
<keyword evidence="5 7" id="KW-0326">Glycosidase</keyword>
<dbReference type="AlphaFoldDB" id="A0A6N8J5R5"/>
<dbReference type="Gene3D" id="3.20.20.80">
    <property type="entry name" value="Glycosidases"/>
    <property type="match status" value="1"/>
</dbReference>
<evidence type="ECO:0000256" key="2">
    <source>
        <dbReference type="ARBA" id="ARBA00022801"/>
    </source>
</evidence>
<evidence type="ECO:0000256" key="7">
    <source>
        <dbReference type="RuleBase" id="RU361153"/>
    </source>
</evidence>
<evidence type="ECO:0000256" key="8">
    <source>
        <dbReference type="SAM" id="SignalP"/>
    </source>
</evidence>
<feature type="domain" description="Glycoside hydrolase family 5" evidence="9">
    <location>
        <begin position="55"/>
        <end position="343"/>
    </location>
</feature>
<gene>
    <name evidence="10" type="ORF">GO495_05040</name>
</gene>
<keyword evidence="4" id="KW-0119">Carbohydrate metabolism</keyword>
<evidence type="ECO:0000259" key="9">
    <source>
        <dbReference type="Pfam" id="PF00150"/>
    </source>
</evidence>
<dbReference type="RefSeq" id="WP_157298583.1">
    <property type="nucleotide sequence ID" value="NZ_BAAAZB010000005.1"/>
</dbReference>
<dbReference type="GO" id="GO:0008422">
    <property type="term" value="F:beta-glucosidase activity"/>
    <property type="evidence" value="ECO:0007669"/>
    <property type="project" value="TreeGrafter"/>
</dbReference>
<name>A0A6N8J5R5_9BACT</name>
<dbReference type="Pfam" id="PF00150">
    <property type="entry name" value="Cellulase"/>
    <property type="match status" value="1"/>
</dbReference>
<comment type="similarity">
    <text evidence="1 7">Belongs to the glycosyl hydrolase 5 (cellulase A) family.</text>
</comment>
<dbReference type="PANTHER" id="PTHR31297:SF41">
    <property type="entry name" value="ENDOGLUCANASE, PUTATIVE (AFU_ORTHOLOGUE AFUA_5G01830)-RELATED"/>
    <property type="match status" value="1"/>
</dbReference>
<sequence length="365" mass="42462">MLSRTILAVFLFAYTAALAQPPQQQKPEGFNIQRGVNLSHWLSQTGGRRGISQSEYFTEKDMAFIAESGFDHIRIPVDEAELWDYKDEKFKDAFTLLHKTLEWCKQYHLRAIVDLHTLRSHDFNAKDQPLWDRDAARERFLQVWRELSAELKKYPVSQVAYELLNEPVADSAQQWNDLLAQGIQLIRQLEPNRVIIAGSNQFESYSTLPQLKIPTGERRVILSFHYYNPFYFTHYQASWTRHKDYSGPIHYPGATITPNELNEQPATIRNLLAGSTQEYDEDVIMNQMDIAVKAAKKMKLSLYCGEFGCLNTVPRKDRLRWFRDMRNAFEKNGIAWTLWDYKGAFGIVDDDGNPDKKLIKILMKD</sequence>
<keyword evidence="3" id="KW-0136">Cellulose degradation</keyword>
<dbReference type="InterPro" id="IPR017853">
    <property type="entry name" value="GH"/>
</dbReference>
<keyword evidence="11" id="KW-1185">Reference proteome</keyword>
<evidence type="ECO:0000256" key="4">
    <source>
        <dbReference type="ARBA" id="ARBA00023277"/>
    </source>
</evidence>
<keyword evidence="2 7" id="KW-0378">Hydrolase</keyword>
<dbReference type="OrthoDB" id="9800955at2"/>
<dbReference type="InterPro" id="IPR001547">
    <property type="entry name" value="Glyco_hydro_5"/>
</dbReference>
<dbReference type="PROSITE" id="PS00659">
    <property type="entry name" value="GLYCOSYL_HYDROL_F5"/>
    <property type="match status" value="1"/>
</dbReference>
<dbReference type="GO" id="GO:0005576">
    <property type="term" value="C:extracellular region"/>
    <property type="evidence" value="ECO:0007669"/>
    <property type="project" value="TreeGrafter"/>
</dbReference>
<dbReference type="EMBL" id="WRXO01000001">
    <property type="protein sequence ID" value="MVT39938.1"/>
    <property type="molecule type" value="Genomic_DNA"/>
</dbReference>
<evidence type="ECO:0000256" key="6">
    <source>
        <dbReference type="ARBA" id="ARBA00023326"/>
    </source>
</evidence>
<evidence type="ECO:0000256" key="3">
    <source>
        <dbReference type="ARBA" id="ARBA00023001"/>
    </source>
</evidence>
<feature type="chain" id="PRO_5026654198" evidence="8">
    <location>
        <begin position="20"/>
        <end position="365"/>
    </location>
</feature>